<feature type="transmembrane region" description="Helical" evidence="1">
    <location>
        <begin position="223"/>
        <end position="241"/>
    </location>
</feature>
<reference evidence="3" key="1">
    <citation type="submission" date="2016-10" db="EMBL/GenBank/DDBJ databases">
        <authorList>
            <person name="Varghese N."/>
            <person name="Submissions S."/>
        </authorList>
    </citation>
    <scope>NUCLEOTIDE SEQUENCE [LARGE SCALE GENOMIC DNA]</scope>
    <source>
        <strain evidence="3">930I</strain>
    </source>
</reference>
<feature type="transmembrane region" description="Helical" evidence="1">
    <location>
        <begin position="50"/>
        <end position="69"/>
    </location>
</feature>
<feature type="transmembrane region" description="Helical" evidence="1">
    <location>
        <begin position="112"/>
        <end position="129"/>
    </location>
</feature>
<feature type="transmembrane region" description="Helical" evidence="1">
    <location>
        <begin position="191"/>
        <end position="211"/>
    </location>
</feature>
<keyword evidence="3" id="KW-1185">Reference proteome</keyword>
<dbReference type="Proteomes" id="UP000217076">
    <property type="component" value="Unassembled WGS sequence"/>
</dbReference>
<organism evidence="2 3">
    <name type="scientific">Roseospirillum parvum</name>
    <dbReference type="NCBI Taxonomy" id="83401"/>
    <lineage>
        <taxon>Bacteria</taxon>
        <taxon>Pseudomonadati</taxon>
        <taxon>Pseudomonadota</taxon>
        <taxon>Alphaproteobacteria</taxon>
        <taxon>Rhodospirillales</taxon>
        <taxon>Rhodospirillaceae</taxon>
        <taxon>Roseospirillum</taxon>
    </lineage>
</organism>
<accession>A0A1G7ZC70</accession>
<proteinExistence type="predicted"/>
<keyword evidence="1" id="KW-1133">Transmembrane helix</keyword>
<gene>
    <name evidence="2" type="ORF">SAMN05421742_10463</name>
</gene>
<feature type="transmembrane region" description="Helical" evidence="1">
    <location>
        <begin position="12"/>
        <end position="38"/>
    </location>
</feature>
<protein>
    <submittedName>
        <fullName evidence="2">Uncharacterized protein</fullName>
    </submittedName>
</protein>
<feature type="transmembrane region" description="Helical" evidence="1">
    <location>
        <begin position="89"/>
        <end position="105"/>
    </location>
</feature>
<feature type="transmembrane region" description="Helical" evidence="1">
    <location>
        <begin position="135"/>
        <end position="154"/>
    </location>
</feature>
<keyword evidence="1" id="KW-0472">Membrane</keyword>
<sequence length="292" mass="27692">MSLPGTSPGDLVALLPAAVVLPLGAAMTGTALAGLGLARLGERLSPARRDCLAAGIGVAVGLIVGWLVASGGTWPADPAAPPKPLDLTLPLGLLACLAGLGGGVFGPTPWGGRLAVGVVALAGGGAALLGGAGALVGGLLVAVWALMLGGVSGTARPQTPPRTGRLTGLLIGLGLIALVLAPAGIGAHAALPLAASLPAILGGALGGLLPALGRKTPRHGGGLAVPLALGAAGLALAQALALEMPALTPALAVLAFSALGPPTAAPNHRLSRLLPALPPTLALLLALIALGG</sequence>
<evidence type="ECO:0000313" key="3">
    <source>
        <dbReference type="Proteomes" id="UP000217076"/>
    </source>
</evidence>
<name>A0A1G7ZC70_9PROT</name>
<feature type="transmembrane region" description="Helical" evidence="1">
    <location>
        <begin position="273"/>
        <end position="291"/>
    </location>
</feature>
<dbReference type="RefSeq" id="WP_092617673.1">
    <property type="nucleotide sequence ID" value="NZ_FNCV01000004.1"/>
</dbReference>
<evidence type="ECO:0000313" key="2">
    <source>
        <dbReference type="EMBL" id="SDH06136.1"/>
    </source>
</evidence>
<dbReference type="EMBL" id="FNCV01000004">
    <property type="protein sequence ID" value="SDH06136.1"/>
    <property type="molecule type" value="Genomic_DNA"/>
</dbReference>
<dbReference type="AlphaFoldDB" id="A0A1G7ZC70"/>
<feature type="transmembrane region" description="Helical" evidence="1">
    <location>
        <begin position="166"/>
        <end position="185"/>
    </location>
</feature>
<keyword evidence="1" id="KW-0812">Transmembrane</keyword>
<evidence type="ECO:0000256" key="1">
    <source>
        <dbReference type="SAM" id="Phobius"/>
    </source>
</evidence>